<reference evidence="1" key="1">
    <citation type="submission" date="2019-11" db="UniProtKB">
        <authorList>
            <consortium name="WormBaseParasite"/>
        </authorList>
    </citation>
    <scope>IDENTIFICATION</scope>
</reference>
<evidence type="ECO:0000313" key="1">
    <source>
        <dbReference type="WBParaSite" id="MCU_013566-RA"/>
    </source>
</evidence>
<accession>A0A5K3G5L3</accession>
<organism evidence="1">
    <name type="scientific">Mesocestoides corti</name>
    <name type="common">Flatworm</name>
    <dbReference type="NCBI Taxonomy" id="53468"/>
    <lineage>
        <taxon>Eukaryota</taxon>
        <taxon>Metazoa</taxon>
        <taxon>Spiralia</taxon>
        <taxon>Lophotrochozoa</taxon>
        <taxon>Platyhelminthes</taxon>
        <taxon>Cestoda</taxon>
        <taxon>Eucestoda</taxon>
        <taxon>Cyclophyllidea</taxon>
        <taxon>Mesocestoididae</taxon>
        <taxon>Mesocestoides</taxon>
    </lineage>
</organism>
<sequence length="138" mass="15406">MRRCFSQRKPCSSLTTHFYVAGDADPEYNVTIAYPAASSKSGGRRTLFSFELSAERLELSATPCVHDKGVLQAGNTYGPITILHVVLQADFIVETRDRRRIKNSRLSFGDSISYPVAFENSDYSTVVQKLTAFIDEQC</sequence>
<protein>
    <submittedName>
        <fullName evidence="1">Uncharacterized protein</fullName>
    </submittedName>
</protein>
<name>A0A5K3G5L3_MESCO</name>
<dbReference type="AlphaFoldDB" id="A0A5K3G5L3"/>
<proteinExistence type="predicted"/>
<dbReference type="WBParaSite" id="MCU_013566-RA">
    <property type="protein sequence ID" value="MCU_013566-RA"/>
    <property type="gene ID" value="MCU_013566"/>
</dbReference>